<dbReference type="GO" id="GO:0046464">
    <property type="term" value="P:acylglycerol catabolic process"/>
    <property type="evidence" value="ECO:0007669"/>
    <property type="project" value="TreeGrafter"/>
</dbReference>
<dbReference type="PANTHER" id="PTHR43798">
    <property type="entry name" value="MONOACYLGLYCEROL LIPASE"/>
    <property type="match status" value="1"/>
</dbReference>
<organism evidence="2 3">
    <name type="scientific">Hirsutella minnesotensis 3608</name>
    <dbReference type="NCBI Taxonomy" id="1043627"/>
    <lineage>
        <taxon>Eukaryota</taxon>
        <taxon>Fungi</taxon>
        <taxon>Dikarya</taxon>
        <taxon>Ascomycota</taxon>
        <taxon>Pezizomycotina</taxon>
        <taxon>Sordariomycetes</taxon>
        <taxon>Hypocreomycetidae</taxon>
        <taxon>Hypocreales</taxon>
        <taxon>Ophiocordycipitaceae</taxon>
        <taxon>Hirsutella</taxon>
    </lineage>
</organism>
<gene>
    <name evidence="2" type="ORF">HIM_12017</name>
</gene>
<accession>A0A0F7ZW98</accession>
<name>A0A0F7ZW98_9HYPO</name>
<evidence type="ECO:0000259" key="1">
    <source>
        <dbReference type="Pfam" id="PF12146"/>
    </source>
</evidence>
<dbReference type="Gene3D" id="3.40.50.1820">
    <property type="entry name" value="alpha/beta hydrolase"/>
    <property type="match status" value="1"/>
</dbReference>
<dbReference type="PANTHER" id="PTHR43798:SF33">
    <property type="entry name" value="HYDROLASE, PUTATIVE (AFU_ORTHOLOGUE AFUA_2G14860)-RELATED"/>
    <property type="match status" value="1"/>
</dbReference>
<sequence>MDCCLYLSAGQAAAVAAATAAAWMLARAALWPRQDKVLRGPLHPARRTLMVMSDSNGSAEKSTGGFVVLDTDAEELVGLPHNEDIFPGARDVSTPYGSVRVYEFGPEDGPKVLFVHGITTSCMPFTPLAHALVARGCRVMLFDLFGRGLSDGVGDLPHDARLYSSRICELASSPLSWMGDGAFRLIGYSLGGALALAFANSFPRLVSSLVMLAPAGLIRLDARSTAARVLFSASAVPDRLAASLASFRLRSPIAMSSPSAPPQQRGNHVASDEPVQKAFVAVAAAEAEFASVHRGHFRPDEKNGVGIGSGADADDEDRRRAIALLEDRVSESVSWMIDNHAGFVPAFLSCIRSAPLTDQHDSWRRIARRPAGSTAVLLAEFDDLIDAQLYTRHGLALAGGSGHVVWRVLPGNHDFVMTHSDHIIRELDNLWAMTPPV</sequence>
<protein>
    <recommendedName>
        <fullName evidence="1">Serine aminopeptidase S33 domain-containing protein</fullName>
    </recommendedName>
</protein>
<keyword evidence="3" id="KW-1185">Reference proteome</keyword>
<dbReference type="Pfam" id="PF12146">
    <property type="entry name" value="Hydrolase_4"/>
    <property type="match status" value="1"/>
</dbReference>
<evidence type="ECO:0000313" key="3">
    <source>
        <dbReference type="Proteomes" id="UP000054481"/>
    </source>
</evidence>
<dbReference type="InterPro" id="IPR050266">
    <property type="entry name" value="AB_hydrolase_sf"/>
</dbReference>
<dbReference type="GO" id="GO:0047372">
    <property type="term" value="F:monoacylglycerol lipase activity"/>
    <property type="evidence" value="ECO:0007669"/>
    <property type="project" value="TreeGrafter"/>
</dbReference>
<reference evidence="2 3" key="1">
    <citation type="journal article" date="2014" name="Genome Biol. Evol.">
        <title>Comparative genomics and transcriptomics analyses reveal divergent lifestyle features of nematode endoparasitic fungus Hirsutella minnesotensis.</title>
        <authorList>
            <person name="Lai Y."/>
            <person name="Liu K."/>
            <person name="Zhang X."/>
            <person name="Zhang X."/>
            <person name="Li K."/>
            <person name="Wang N."/>
            <person name="Shu C."/>
            <person name="Wu Y."/>
            <person name="Wang C."/>
            <person name="Bushley K.E."/>
            <person name="Xiang M."/>
            <person name="Liu X."/>
        </authorList>
    </citation>
    <scope>NUCLEOTIDE SEQUENCE [LARGE SCALE GENOMIC DNA]</scope>
    <source>
        <strain evidence="2 3">3608</strain>
    </source>
</reference>
<dbReference type="SUPFAM" id="SSF53474">
    <property type="entry name" value="alpha/beta-Hydrolases"/>
    <property type="match status" value="1"/>
</dbReference>
<dbReference type="EMBL" id="KQ030854">
    <property type="protein sequence ID" value="KJZ68597.1"/>
    <property type="molecule type" value="Genomic_DNA"/>
</dbReference>
<dbReference type="AlphaFoldDB" id="A0A0F7ZW98"/>
<evidence type="ECO:0000313" key="2">
    <source>
        <dbReference type="EMBL" id="KJZ68597.1"/>
    </source>
</evidence>
<dbReference type="Proteomes" id="UP000054481">
    <property type="component" value="Unassembled WGS sequence"/>
</dbReference>
<dbReference type="OrthoDB" id="408373at2759"/>
<dbReference type="InterPro" id="IPR029058">
    <property type="entry name" value="AB_hydrolase_fold"/>
</dbReference>
<proteinExistence type="predicted"/>
<dbReference type="GO" id="GO:0016020">
    <property type="term" value="C:membrane"/>
    <property type="evidence" value="ECO:0007669"/>
    <property type="project" value="TreeGrafter"/>
</dbReference>
<dbReference type="InterPro" id="IPR000073">
    <property type="entry name" value="AB_hydrolase_1"/>
</dbReference>
<dbReference type="PRINTS" id="PR00111">
    <property type="entry name" value="ABHYDROLASE"/>
</dbReference>
<dbReference type="InterPro" id="IPR022742">
    <property type="entry name" value="Hydrolase_4"/>
</dbReference>
<feature type="domain" description="Serine aminopeptidase S33" evidence="1">
    <location>
        <begin position="111"/>
        <end position="259"/>
    </location>
</feature>